<keyword evidence="9" id="KW-1185">Reference proteome</keyword>
<dbReference type="Proteomes" id="UP000546701">
    <property type="component" value="Unassembled WGS sequence"/>
</dbReference>
<dbReference type="AlphaFoldDB" id="A0A7W9BVD5"/>
<dbReference type="EMBL" id="JACIJR010000010">
    <property type="protein sequence ID" value="MBB5730836.1"/>
    <property type="molecule type" value="Genomic_DNA"/>
</dbReference>
<dbReference type="Pfam" id="PF00691">
    <property type="entry name" value="OmpA"/>
    <property type="match status" value="1"/>
</dbReference>
<name>A0A7W9BVD5_9SPHN</name>
<evidence type="ECO:0000313" key="8">
    <source>
        <dbReference type="EMBL" id="MBB5730836.1"/>
    </source>
</evidence>
<evidence type="ECO:0000256" key="4">
    <source>
        <dbReference type="PROSITE-ProRule" id="PRU00473"/>
    </source>
</evidence>
<dbReference type="CDD" id="cd07185">
    <property type="entry name" value="OmpA_C-like"/>
    <property type="match status" value="1"/>
</dbReference>
<dbReference type="PANTHER" id="PTHR30329:SF21">
    <property type="entry name" value="LIPOPROTEIN YIAD-RELATED"/>
    <property type="match status" value="1"/>
</dbReference>
<feature type="transmembrane region" description="Helical" evidence="6">
    <location>
        <begin position="27"/>
        <end position="44"/>
    </location>
</feature>
<dbReference type="InterPro" id="IPR006665">
    <property type="entry name" value="OmpA-like"/>
</dbReference>
<dbReference type="InterPro" id="IPR006664">
    <property type="entry name" value="OMP_bac"/>
</dbReference>
<keyword evidence="3" id="KW-0998">Cell outer membrane</keyword>
<sequence>MANENRKGEGAPPNHIHVEKTEKKTNWLAWLALALGLLALLFALSRCSADERVAQVAPAAAPVTEPAAVTPTVAVPAGTAAVGRYLAGNEALPRTFVFEKLKFDTAASALRPVDQAEVSAIGTALQQHPTSRIRIVGYADARGASEANVALGKSRADSVKAGLLASGIAADRIETASGGENDPVDSNATAAGQAENRRTELVVLQR</sequence>
<keyword evidence="6" id="KW-0812">Transmembrane</keyword>
<gene>
    <name evidence="8" type="ORF">FHS99_003343</name>
</gene>
<dbReference type="GO" id="GO:0009279">
    <property type="term" value="C:cell outer membrane"/>
    <property type="evidence" value="ECO:0007669"/>
    <property type="project" value="UniProtKB-SubCell"/>
</dbReference>
<evidence type="ECO:0000256" key="6">
    <source>
        <dbReference type="SAM" id="Phobius"/>
    </source>
</evidence>
<evidence type="ECO:0000259" key="7">
    <source>
        <dbReference type="PROSITE" id="PS51123"/>
    </source>
</evidence>
<dbReference type="InterPro" id="IPR036737">
    <property type="entry name" value="OmpA-like_sf"/>
</dbReference>
<keyword evidence="6" id="KW-1133">Transmembrane helix</keyword>
<keyword evidence="2 4" id="KW-0472">Membrane</keyword>
<proteinExistence type="predicted"/>
<feature type="region of interest" description="Disordered" evidence="5">
    <location>
        <begin position="175"/>
        <end position="206"/>
    </location>
</feature>
<evidence type="ECO:0000313" key="9">
    <source>
        <dbReference type="Proteomes" id="UP000546701"/>
    </source>
</evidence>
<reference evidence="8 9" key="1">
    <citation type="submission" date="2020-08" db="EMBL/GenBank/DDBJ databases">
        <title>Genomic Encyclopedia of Type Strains, Phase IV (KMG-IV): sequencing the most valuable type-strain genomes for metagenomic binning, comparative biology and taxonomic classification.</title>
        <authorList>
            <person name="Goeker M."/>
        </authorList>
    </citation>
    <scope>NUCLEOTIDE SEQUENCE [LARGE SCALE GENOMIC DNA]</scope>
    <source>
        <strain evidence="8 9">DSM 103336</strain>
    </source>
</reference>
<dbReference type="Gene3D" id="3.30.1330.60">
    <property type="entry name" value="OmpA-like domain"/>
    <property type="match status" value="1"/>
</dbReference>
<organism evidence="8 9">
    <name type="scientific">Sphingomonas prati</name>
    <dbReference type="NCBI Taxonomy" id="1843237"/>
    <lineage>
        <taxon>Bacteria</taxon>
        <taxon>Pseudomonadati</taxon>
        <taxon>Pseudomonadota</taxon>
        <taxon>Alphaproteobacteria</taxon>
        <taxon>Sphingomonadales</taxon>
        <taxon>Sphingomonadaceae</taxon>
        <taxon>Sphingomonas</taxon>
    </lineage>
</organism>
<evidence type="ECO:0000256" key="3">
    <source>
        <dbReference type="ARBA" id="ARBA00023237"/>
    </source>
</evidence>
<accession>A0A7W9BVD5</accession>
<dbReference type="SUPFAM" id="SSF103088">
    <property type="entry name" value="OmpA-like"/>
    <property type="match status" value="1"/>
</dbReference>
<dbReference type="PRINTS" id="PR01021">
    <property type="entry name" value="OMPADOMAIN"/>
</dbReference>
<evidence type="ECO:0000256" key="5">
    <source>
        <dbReference type="SAM" id="MobiDB-lite"/>
    </source>
</evidence>
<protein>
    <submittedName>
        <fullName evidence="8">Outer membrane protein OmpA-like peptidoglycan-associated protein</fullName>
    </submittedName>
</protein>
<evidence type="ECO:0000256" key="1">
    <source>
        <dbReference type="ARBA" id="ARBA00004442"/>
    </source>
</evidence>
<comment type="caution">
    <text evidence="8">The sequence shown here is derived from an EMBL/GenBank/DDBJ whole genome shotgun (WGS) entry which is preliminary data.</text>
</comment>
<dbReference type="InterPro" id="IPR050330">
    <property type="entry name" value="Bact_OuterMem_StrucFunc"/>
</dbReference>
<dbReference type="RefSeq" id="WP_229674142.1">
    <property type="nucleotide sequence ID" value="NZ_BMJP01000008.1"/>
</dbReference>
<feature type="domain" description="OmpA-like" evidence="7">
    <location>
        <begin position="90"/>
        <end position="206"/>
    </location>
</feature>
<comment type="subcellular location">
    <subcellularLocation>
        <location evidence="1">Cell outer membrane</location>
    </subcellularLocation>
</comment>
<evidence type="ECO:0000256" key="2">
    <source>
        <dbReference type="ARBA" id="ARBA00023136"/>
    </source>
</evidence>
<dbReference type="PROSITE" id="PS51123">
    <property type="entry name" value="OMPA_2"/>
    <property type="match status" value="1"/>
</dbReference>
<dbReference type="PANTHER" id="PTHR30329">
    <property type="entry name" value="STATOR ELEMENT OF FLAGELLAR MOTOR COMPLEX"/>
    <property type="match status" value="1"/>
</dbReference>